<protein>
    <submittedName>
        <fullName evidence="1">Uncharacterized protein</fullName>
    </submittedName>
</protein>
<evidence type="ECO:0000313" key="1">
    <source>
        <dbReference type="EMBL" id="AGT43505.1"/>
    </source>
</evidence>
<accession>S5ZTP0</accession>
<keyword evidence="2" id="KW-1185">Reference proteome</keyword>
<organism evidence="1 2">
    <name type="scientific">Treponema pedis str. T A4</name>
    <dbReference type="NCBI Taxonomy" id="1291379"/>
    <lineage>
        <taxon>Bacteria</taxon>
        <taxon>Pseudomonadati</taxon>
        <taxon>Spirochaetota</taxon>
        <taxon>Spirochaetia</taxon>
        <taxon>Spirochaetales</taxon>
        <taxon>Treponemataceae</taxon>
        <taxon>Treponema</taxon>
    </lineage>
</organism>
<proteinExistence type="predicted"/>
<dbReference type="KEGG" id="tped:TPE_1009"/>
<reference evidence="1 2" key="1">
    <citation type="journal article" date="2013" name="PLoS ONE">
        <title>Genome-Wide Relatedness of Treponema pedis, from Gingiva and Necrotic Skin Lesions of Pigs, with the Human Oral Pathogen Treponema denticola.</title>
        <authorList>
            <person name="Svartstrom O."/>
            <person name="Mushtaq M."/>
            <person name="Pringle M."/>
            <person name="Segerman B."/>
        </authorList>
    </citation>
    <scope>NUCLEOTIDE SEQUENCE [LARGE SCALE GENOMIC DNA]</scope>
    <source>
        <strain evidence="1">T A4</strain>
    </source>
</reference>
<dbReference type="AlphaFoldDB" id="S5ZTP0"/>
<gene>
    <name evidence="1" type="ORF">TPE_1009</name>
</gene>
<dbReference type="HOGENOM" id="CLU_3067337_0_0_12"/>
<dbReference type="EMBL" id="CP004120">
    <property type="protein sequence ID" value="AGT43505.1"/>
    <property type="molecule type" value="Genomic_DNA"/>
</dbReference>
<name>S5ZTP0_9SPIR</name>
<sequence>MLFFLQLTLFSPIKTFYSKYQFVKKNFVCNFANCKAAYNKRCFVQSTKLEDKQ</sequence>
<dbReference type="PATRIC" id="fig|1291379.3.peg.1008"/>
<evidence type="ECO:0000313" key="2">
    <source>
        <dbReference type="Proteomes" id="UP000015620"/>
    </source>
</evidence>
<dbReference type="Proteomes" id="UP000015620">
    <property type="component" value="Chromosome"/>
</dbReference>